<name>A0A177ABB1_9PEZI</name>
<dbReference type="RefSeq" id="XP_024323826.1">
    <property type="nucleotide sequence ID" value="XM_024468590.1"/>
</dbReference>
<dbReference type="AlphaFoldDB" id="A0A177ABB1"/>
<accession>A0A177ABB1</accession>
<organism evidence="1">
    <name type="scientific">Pseudogymnoascus destructans</name>
    <dbReference type="NCBI Taxonomy" id="655981"/>
    <lineage>
        <taxon>Eukaryota</taxon>
        <taxon>Fungi</taxon>
        <taxon>Dikarya</taxon>
        <taxon>Ascomycota</taxon>
        <taxon>Pezizomycotina</taxon>
        <taxon>Leotiomycetes</taxon>
        <taxon>Thelebolales</taxon>
        <taxon>Thelebolaceae</taxon>
        <taxon>Pseudogymnoascus</taxon>
    </lineage>
</organism>
<protein>
    <submittedName>
        <fullName evidence="1">Uncharacterized protein</fullName>
    </submittedName>
</protein>
<evidence type="ECO:0000313" key="1">
    <source>
        <dbReference type="EMBL" id="OAF58541.1"/>
    </source>
</evidence>
<dbReference type="GeneID" id="36288032"/>
<gene>
    <name evidence="1" type="ORF">VC83_04964</name>
</gene>
<dbReference type="EMBL" id="KV441396">
    <property type="protein sequence ID" value="OAF58541.1"/>
    <property type="molecule type" value="Genomic_DNA"/>
</dbReference>
<dbReference type="Proteomes" id="UP000077154">
    <property type="component" value="Unassembled WGS sequence"/>
</dbReference>
<reference evidence="1" key="1">
    <citation type="submission" date="2016-03" db="EMBL/GenBank/DDBJ databases">
        <title>Updated assembly of Pseudogymnoascus destructans, the fungus causing white-nose syndrome of bats.</title>
        <authorList>
            <person name="Palmer J.M."/>
            <person name="Drees K.P."/>
            <person name="Foster J.T."/>
            <person name="Lindner D.L."/>
        </authorList>
    </citation>
    <scope>NUCLEOTIDE SEQUENCE [LARGE SCALE GENOMIC DNA]</scope>
    <source>
        <strain evidence="1">20631-21</strain>
    </source>
</reference>
<proteinExistence type="predicted"/>
<sequence>MSRKILKLGDMASESVAIGLERIAMRLNIQRLGQAFLLWNLRKGSGDRSGKPFSARPVRHSVADHNPVLVGGQDGRADSVSIGSLADNLSDTVGSSASAWLGCQRELLEHSMGVRGQDGNLVISDPSEEDIRVSGACSKRTRSSKLGKMVPLVHSCSRDVHMVHISPMARRRLAVNQEMGLRLDQMRRVNDDLCQLLRSFAQRETVHRLRAKDVDLEGLQATISPCHNRRCNVPTHKEHILPRMHIHLARQSMLLNLLSRNRIQAGDLDVVPTPSTMQTDHKHTLRIRANLHRHRPLLPLNLPLHRPRIPIQPSHHTSLLPLKQHKRILLLSLRAQDLNIPRLALKLITPHLPPRNRIPGIHIPPQRTKHPLLALHAAEVSLNTPTRLGLNRTVRLRSEELAPHQRAGAGVDGAQHA</sequence>